<feature type="signal peptide" evidence="1">
    <location>
        <begin position="1"/>
        <end position="19"/>
    </location>
</feature>
<dbReference type="RefSeq" id="WP_135581284.1">
    <property type="nucleotide sequence ID" value="NZ_RQGA01000019.1"/>
</dbReference>
<evidence type="ECO:0000313" key="3">
    <source>
        <dbReference type="Proteomes" id="UP000298125"/>
    </source>
</evidence>
<reference evidence="2" key="1">
    <citation type="journal article" date="2019" name="PLoS Negl. Trop. Dis.">
        <title>Revisiting the worldwide diversity of Leptospira species in the environment.</title>
        <authorList>
            <person name="Vincent A.T."/>
            <person name="Schiettekatte O."/>
            <person name="Bourhy P."/>
            <person name="Veyrier F.J."/>
            <person name="Picardeau M."/>
        </authorList>
    </citation>
    <scope>NUCLEOTIDE SEQUENCE [LARGE SCALE GENOMIC DNA]</scope>
    <source>
        <strain evidence="2">201702692</strain>
    </source>
</reference>
<evidence type="ECO:0000256" key="1">
    <source>
        <dbReference type="SAM" id="SignalP"/>
    </source>
</evidence>
<protein>
    <recommendedName>
        <fullName evidence="4">Lipoprotein</fullName>
    </recommendedName>
</protein>
<gene>
    <name evidence="2" type="ORF">EHQ49_17975</name>
</gene>
<organism evidence="2 3">
    <name type="scientific">Leptospira perdikensis</name>
    <dbReference type="NCBI Taxonomy" id="2484948"/>
    <lineage>
        <taxon>Bacteria</taxon>
        <taxon>Pseudomonadati</taxon>
        <taxon>Spirochaetota</taxon>
        <taxon>Spirochaetia</taxon>
        <taxon>Leptospirales</taxon>
        <taxon>Leptospiraceae</taxon>
        <taxon>Leptospira</taxon>
    </lineage>
</organism>
<dbReference type="Proteomes" id="UP000298125">
    <property type="component" value="Unassembled WGS sequence"/>
</dbReference>
<evidence type="ECO:0000313" key="2">
    <source>
        <dbReference type="EMBL" id="TGL33516.1"/>
    </source>
</evidence>
<sequence length="176" mass="18834">MLKYLVWFTFASLFFWSCANGKEEGLIPGTRLTGDPMADALVLSVLANPPCQNLTNENVGVSFVLEGSLSICSVLAVSGSLSVRTSGTYEVTATSGRQTLTSNNCNSSRFDFLIALKDGNTELFSSSFVGAKPILLEAGKLYTLQGTGLVDPSGYQCQGRPVSSSVTPYRINLRKL</sequence>
<name>A0A4R9J558_9LEPT</name>
<keyword evidence="3" id="KW-1185">Reference proteome</keyword>
<feature type="chain" id="PRO_5020922715" description="Lipoprotein" evidence="1">
    <location>
        <begin position="20"/>
        <end position="176"/>
    </location>
</feature>
<evidence type="ECO:0008006" key="4">
    <source>
        <dbReference type="Google" id="ProtNLM"/>
    </source>
</evidence>
<dbReference type="OrthoDB" id="328192at2"/>
<comment type="caution">
    <text evidence="2">The sequence shown here is derived from an EMBL/GenBank/DDBJ whole genome shotgun (WGS) entry which is preliminary data.</text>
</comment>
<dbReference type="AlphaFoldDB" id="A0A4R9J558"/>
<dbReference type="EMBL" id="RQGA01000019">
    <property type="protein sequence ID" value="TGL33516.1"/>
    <property type="molecule type" value="Genomic_DNA"/>
</dbReference>
<accession>A0A4R9J558</accession>
<keyword evidence="1" id="KW-0732">Signal</keyword>
<proteinExistence type="predicted"/>